<keyword evidence="1" id="KW-1133">Transmembrane helix</keyword>
<comment type="caution">
    <text evidence="2">The sequence shown here is derived from an EMBL/GenBank/DDBJ whole genome shotgun (WGS) entry which is preliminary data.</text>
</comment>
<dbReference type="EMBL" id="RQZI01000001">
    <property type="protein sequence ID" value="RRC93897.1"/>
    <property type="molecule type" value="Genomic_DNA"/>
</dbReference>
<reference evidence="2 3" key="1">
    <citation type="submission" date="2018-11" db="EMBL/GenBank/DDBJ databases">
        <title>Genomes From Bacteria Associated with the Canine Oral Cavity: a Test Case for Automated Genome-Based Taxonomic Assignment.</title>
        <authorList>
            <person name="Coil D.A."/>
            <person name="Jospin G."/>
            <person name="Darling A.E."/>
            <person name="Wallis C."/>
            <person name="Davis I.J."/>
            <person name="Harris S."/>
            <person name="Eisen J.A."/>
            <person name="Holcombe L.J."/>
            <person name="O'Flynn C."/>
        </authorList>
    </citation>
    <scope>NUCLEOTIDE SEQUENCE [LARGE SCALE GENOMIC DNA]</scope>
    <source>
        <strain evidence="2 3">OH953</strain>
    </source>
</reference>
<dbReference type="Proteomes" id="UP000277597">
    <property type="component" value="Unassembled WGS sequence"/>
</dbReference>
<feature type="transmembrane region" description="Helical" evidence="1">
    <location>
        <begin position="57"/>
        <end position="78"/>
    </location>
</feature>
<gene>
    <name evidence="2" type="ORF">EII39_00805</name>
</gene>
<evidence type="ECO:0000313" key="2">
    <source>
        <dbReference type="EMBL" id="RRC93897.1"/>
    </source>
</evidence>
<feature type="transmembrane region" description="Helical" evidence="1">
    <location>
        <begin position="20"/>
        <end position="37"/>
    </location>
</feature>
<dbReference type="RefSeq" id="WP_049542486.1">
    <property type="nucleotide sequence ID" value="NZ_JAKUVB010000001.1"/>
</dbReference>
<keyword evidence="1" id="KW-0812">Transmembrane</keyword>
<keyword evidence="1" id="KW-0472">Membrane</keyword>
<evidence type="ECO:0000256" key="1">
    <source>
        <dbReference type="SAM" id="Phobius"/>
    </source>
</evidence>
<sequence>MRKYRGSVNFKDGDFKAEVIFILVYYFGIFIFPTVVIDDKVFMSISDLKSVNSISHSNLDLLVSMSWSISLVLVLSFILKRILLHKNLEFLAFLQMFLCMIYCVVALFYFKNIFKVSLLYNQIGLLYDARHCCLLAILIVNYQSLRNLHKQENQYTSLIDKARRILFAEK</sequence>
<name>A0A3P1SAE7_STRSA</name>
<organism evidence="2 3">
    <name type="scientific">Streptococcus sanguinis</name>
    <dbReference type="NCBI Taxonomy" id="1305"/>
    <lineage>
        <taxon>Bacteria</taxon>
        <taxon>Bacillati</taxon>
        <taxon>Bacillota</taxon>
        <taxon>Bacilli</taxon>
        <taxon>Lactobacillales</taxon>
        <taxon>Streptococcaceae</taxon>
        <taxon>Streptococcus</taxon>
    </lineage>
</organism>
<dbReference type="AlphaFoldDB" id="A0A3P1SAE7"/>
<feature type="transmembrane region" description="Helical" evidence="1">
    <location>
        <begin position="90"/>
        <end position="110"/>
    </location>
</feature>
<protein>
    <submittedName>
        <fullName evidence="2">Uncharacterized protein</fullName>
    </submittedName>
</protein>
<accession>A0A3P1SAE7</accession>
<proteinExistence type="predicted"/>
<evidence type="ECO:0000313" key="3">
    <source>
        <dbReference type="Proteomes" id="UP000277597"/>
    </source>
</evidence>